<dbReference type="AlphaFoldDB" id="A0AAW3JTW6"/>
<dbReference type="InterPro" id="IPR050482">
    <property type="entry name" value="Sensor_HK_TwoCompSys"/>
</dbReference>
<evidence type="ECO:0000313" key="10">
    <source>
        <dbReference type="EMBL" id="KQC85614.1"/>
    </source>
</evidence>
<dbReference type="EMBL" id="LLKB01000005">
    <property type="protein sequence ID" value="KQC85614.1"/>
    <property type="molecule type" value="Genomic_DNA"/>
</dbReference>
<dbReference type="PANTHER" id="PTHR24421:SF10">
    <property type="entry name" value="NITRATE_NITRITE SENSOR PROTEIN NARQ"/>
    <property type="match status" value="1"/>
</dbReference>
<evidence type="ECO:0000256" key="1">
    <source>
        <dbReference type="ARBA" id="ARBA00000085"/>
    </source>
</evidence>
<dbReference type="EC" id="2.7.13.3" evidence="2"/>
<comment type="caution">
    <text evidence="10">The sequence shown here is derived from an EMBL/GenBank/DDBJ whole genome shotgun (WGS) entry which is preliminary data.</text>
</comment>
<feature type="domain" description="Signal transduction histidine kinase subgroup 3 dimerisation and phosphoacceptor" evidence="9">
    <location>
        <begin position="51"/>
        <end position="112"/>
    </location>
</feature>
<evidence type="ECO:0000256" key="6">
    <source>
        <dbReference type="ARBA" id="ARBA00022777"/>
    </source>
</evidence>
<dbReference type="GO" id="GO:0046983">
    <property type="term" value="F:protein dimerization activity"/>
    <property type="evidence" value="ECO:0007669"/>
    <property type="project" value="InterPro"/>
</dbReference>
<evidence type="ECO:0000256" key="5">
    <source>
        <dbReference type="ARBA" id="ARBA00022741"/>
    </source>
</evidence>
<keyword evidence="11" id="KW-1185">Reference proteome</keyword>
<evidence type="ECO:0000256" key="7">
    <source>
        <dbReference type="ARBA" id="ARBA00022840"/>
    </source>
</evidence>
<name>A0AAW3JTW6_9FIRM</name>
<keyword evidence="3" id="KW-0597">Phosphoprotein</keyword>
<keyword evidence="5" id="KW-0547">Nucleotide-binding</keyword>
<gene>
    <name evidence="10" type="ORF">APZ18_10290</name>
</gene>
<keyword evidence="6" id="KW-0418">Kinase</keyword>
<dbReference type="Gene3D" id="3.30.565.10">
    <property type="entry name" value="Histidine kinase-like ATPase, C-terminal domain"/>
    <property type="match status" value="1"/>
</dbReference>
<dbReference type="InterPro" id="IPR011712">
    <property type="entry name" value="Sig_transdc_His_kin_sub3_dim/P"/>
</dbReference>
<evidence type="ECO:0000256" key="4">
    <source>
        <dbReference type="ARBA" id="ARBA00022679"/>
    </source>
</evidence>
<organism evidence="10 11">
    <name type="scientific">Butyribacter intestini</name>
    <dbReference type="NCBI Taxonomy" id="1703332"/>
    <lineage>
        <taxon>Bacteria</taxon>
        <taxon>Bacillati</taxon>
        <taxon>Bacillota</taxon>
        <taxon>Clostridia</taxon>
        <taxon>Lachnospirales</taxon>
        <taxon>Lachnospiraceae</taxon>
        <taxon>Butyribacter</taxon>
    </lineage>
</organism>
<evidence type="ECO:0000259" key="9">
    <source>
        <dbReference type="Pfam" id="PF07730"/>
    </source>
</evidence>
<dbReference type="SUPFAM" id="SSF55874">
    <property type="entry name" value="ATPase domain of HSP90 chaperone/DNA topoisomerase II/histidine kinase"/>
    <property type="match status" value="1"/>
</dbReference>
<dbReference type="GO" id="GO:0000155">
    <property type="term" value="F:phosphorelay sensor kinase activity"/>
    <property type="evidence" value="ECO:0007669"/>
    <property type="project" value="InterPro"/>
</dbReference>
<protein>
    <recommendedName>
        <fullName evidence="2">histidine kinase</fullName>
        <ecNumber evidence="2">2.7.13.3</ecNumber>
    </recommendedName>
</protein>
<keyword evidence="7" id="KW-0067">ATP-binding</keyword>
<keyword evidence="8" id="KW-0902">Two-component regulatory system</keyword>
<evidence type="ECO:0000313" key="11">
    <source>
        <dbReference type="Proteomes" id="UP000050833"/>
    </source>
</evidence>
<dbReference type="Proteomes" id="UP000050833">
    <property type="component" value="Unassembled WGS sequence"/>
</dbReference>
<dbReference type="PANTHER" id="PTHR24421">
    <property type="entry name" value="NITRATE/NITRITE SENSOR PROTEIN NARX-RELATED"/>
    <property type="match status" value="1"/>
</dbReference>
<dbReference type="InterPro" id="IPR036890">
    <property type="entry name" value="HATPase_C_sf"/>
</dbReference>
<evidence type="ECO:0000256" key="8">
    <source>
        <dbReference type="ARBA" id="ARBA00023012"/>
    </source>
</evidence>
<evidence type="ECO:0000256" key="3">
    <source>
        <dbReference type="ARBA" id="ARBA00022553"/>
    </source>
</evidence>
<dbReference type="Gene3D" id="1.20.5.1930">
    <property type="match status" value="1"/>
</dbReference>
<sequence length="251" mass="28778">MCHFANEHEKLIEHSRQYRDDSTEINLFLKEKNKSLLTNQDYEINNATLMERNRIAREIHDNVGHMLTRAIMLTGAIKVVNKNKSLCPSIDNLEECLSTAMNNIRESVHNLHNNSISFENTIKNLTADFDFCKINLIYDIEENIPNDVKYTFIAIVKEGLTNIEKHSNATAVKLTLREHPAIYQLILQDNGTNATDFDCSPYESESYLSVTSGIGLNNMYSRIHMLKGTIKIYTDNGFCIFISIPKNFHTI</sequence>
<reference evidence="10 11" key="1">
    <citation type="submission" date="2015-10" db="EMBL/GenBank/DDBJ databases">
        <title>Butyribacter intestini gen. nov., sp. nov., a butyric acid-producing bacterium of the family Lachnospiraceae isolated from the human faeces.</title>
        <authorList>
            <person name="Zou Y."/>
            <person name="Xue W."/>
            <person name="Luo G."/>
            <person name="Lv M."/>
        </authorList>
    </citation>
    <scope>NUCLEOTIDE SEQUENCE [LARGE SCALE GENOMIC DNA]</scope>
    <source>
        <strain evidence="10 11">TF01-11</strain>
    </source>
</reference>
<keyword evidence="4" id="KW-0808">Transferase</keyword>
<evidence type="ECO:0000256" key="2">
    <source>
        <dbReference type="ARBA" id="ARBA00012438"/>
    </source>
</evidence>
<accession>A0AAW3JTW6</accession>
<comment type="catalytic activity">
    <reaction evidence="1">
        <text>ATP + protein L-histidine = ADP + protein N-phospho-L-histidine.</text>
        <dbReference type="EC" id="2.7.13.3"/>
    </reaction>
</comment>
<proteinExistence type="predicted"/>
<dbReference type="GO" id="GO:0016020">
    <property type="term" value="C:membrane"/>
    <property type="evidence" value="ECO:0007669"/>
    <property type="project" value="InterPro"/>
</dbReference>
<dbReference type="GO" id="GO:0005524">
    <property type="term" value="F:ATP binding"/>
    <property type="evidence" value="ECO:0007669"/>
    <property type="project" value="UniProtKB-KW"/>
</dbReference>
<dbReference type="Pfam" id="PF07730">
    <property type="entry name" value="HisKA_3"/>
    <property type="match status" value="1"/>
</dbReference>